<organism evidence="2">
    <name type="scientific">Spirodela intermedia</name>
    <name type="common">Intermediate duckweed</name>
    <dbReference type="NCBI Taxonomy" id="51605"/>
    <lineage>
        <taxon>Eukaryota</taxon>
        <taxon>Viridiplantae</taxon>
        <taxon>Streptophyta</taxon>
        <taxon>Embryophyta</taxon>
        <taxon>Tracheophyta</taxon>
        <taxon>Spermatophyta</taxon>
        <taxon>Magnoliopsida</taxon>
        <taxon>Liliopsida</taxon>
        <taxon>Araceae</taxon>
        <taxon>Lemnoideae</taxon>
        <taxon>Spirodela</taxon>
    </lineage>
</organism>
<dbReference type="EMBL" id="LR743593">
    <property type="protein sequence ID" value="CAA2621293.1"/>
    <property type="molecule type" value="Genomic_DNA"/>
</dbReference>
<evidence type="ECO:0000313" key="3">
    <source>
        <dbReference type="Proteomes" id="UP001189122"/>
    </source>
</evidence>
<dbReference type="AlphaFoldDB" id="A0A7I8ISZ7"/>
<gene>
    <name evidence="2" type="ORF">SI7747_06007402</name>
</gene>
<sequence length="38" mass="4427">MLDVGSLLEGSDWHAKIVDHSINSENREREREREMEAS</sequence>
<name>A0A7I8ISZ7_SPIIN</name>
<accession>A0A7I8ISZ7</accession>
<proteinExistence type="predicted"/>
<feature type="region of interest" description="Disordered" evidence="1">
    <location>
        <begin position="19"/>
        <end position="38"/>
    </location>
</feature>
<feature type="compositionally biased region" description="Basic and acidic residues" evidence="1">
    <location>
        <begin position="25"/>
        <end position="38"/>
    </location>
</feature>
<reference evidence="2 3" key="1">
    <citation type="submission" date="2019-12" db="EMBL/GenBank/DDBJ databases">
        <authorList>
            <person name="Scholz U."/>
            <person name="Mascher M."/>
            <person name="Fiebig A."/>
        </authorList>
    </citation>
    <scope>NUCLEOTIDE SEQUENCE</scope>
</reference>
<dbReference type="EMBL" id="CACRZD030000006">
    <property type="protein sequence ID" value="CAA6661003.1"/>
    <property type="molecule type" value="Genomic_DNA"/>
</dbReference>
<keyword evidence="3" id="KW-1185">Reference proteome</keyword>
<protein>
    <submittedName>
        <fullName evidence="2">Uncharacterized protein</fullName>
    </submittedName>
</protein>
<evidence type="ECO:0000313" key="2">
    <source>
        <dbReference type="EMBL" id="CAA2621293.1"/>
    </source>
</evidence>
<dbReference type="Proteomes" id="UP001189122">
    <property type="component" value="Unassembled WGS sequence"/>
</dbReference>
<evidence type="ECO:0000256" key="1">
    <source>
        <dbReference type="SAM" id="MobiDB-lite"/>
    </source>
</evidence>